<keyword evidence="3" id="KW-0805">Transcription regulation</keyword>
<sequence length="305" mass="32938">MSYLVQEIESSSETEDDGHGKVGSMSFDNGHKSGDDSSSSLPVMNMDMPMNGSERDVLREQDRFLPIANVSRIMKRSIPENGKIAKDGKECCQECVSEFLSFLTGEASERCLSEKRKTINGEDLLWAMQTLGFENYVEPLKLYLAKYRCACKGEKLPENVAMMTTGPSPSAAPTPGQEGEMNQPVFSGSNQILLDVSGVDSGQGEQHVAVPTVTTNGQIAFFTQPGTNQQIPVMYLEPMQTSSHQSSPGGGGLQHYVTLNTAQGVQLLQLTPVNTLNTAAVQLAPVTALNTLTLPSSNVVVEQEN</sequence>
<dbReference type="GO" id="GO:0016602">
    <property type="term" value="C:CCAAT-binding factor complex"/>
    <property type="evidence" value="ECO:0007669"/>
    <property type="project" value="InterPro"/>
</dbReference>
<dbReference type="OrthoDB" id="386949at2759"/>
<protein>
    <submittedName>
        <fullName evidence="12">CBFD_NFYB_HMF domain-containing protein</fullName>
    </submittedName>
</protein>
<dbReference type="FunFam" id="1.10.20.10:FF:000110">
    <property type="entry name" value="Nuclear factor Y, subunit B1"/>
    <property type="match status" value="1"/>
</dbReference>
<keyword evidence="5" id="KW-0010">Activator</keyword>
<reference evidence="12" key="1">
    <citation type="submission" date="2016-06" db="UniProtKB">
        <authorList>
            <consortium name="WormBaseParasite"/>
        </authorList>
    </citation>
    <scope>IDENTIFICATION</scope>
</reference>
<evidence type="ECO:0000256" key="1">
    <source>
        <dbReference type="ARBA" id="ARBA00004123"/>
    </source>
</evidence>
<evidence type="ECO:0000256" key="6">
    <source>
        <dbReference type="ARBA" id="ARBA00023163"/>
    </source>
</evidence>
<dbReference type="EMBL" id="UZAM01008186">
    <property type="protein sequence ID" value="VDP03681.1"/>
    <property type="molecule type" value="Genomic_DNA"/>
</dbReference>
<dbReference type="SUPFAM" id="SSF47113">
    <property type="entry name" value="Histone-fold"/>
    <property type="match status" value="1"/>
</dbReference>
<dbReference type="Proteomes" id="UP000270296">
    <property type="component" value="Unassembled WGS sequence"/>
</dbReference>
<keyword evidence="7" id="KW-0539">Nucleus</keyword>
<dbReference type="InterPro" id="IPR027113">
    <property type="entry name" value="Transc_fact_NFYB/HAP3"/>
</dbReference>
<keyword evidence="11" id="KW-1185">Reference proteome</keyword>
<feature type="region of interest" description="Disordered" evidence="8">
    <location>
        <begin position="1"/>
        <end position="45"/>
    </location>
</feature>
<feature type="domain" description="Transcription factor CBF/NF-Y/archaeal histone" evidence="9">
    <location>
        <begin position="64"/>
        <end position="128"/>
    </location>
</feature>
<evidence type="ECO:0000256" key="7">
    <source>
        <dbReference type="ARBA" id="ARBA00023242"/>
    </source>
</evidence>
<accession>A0A183IKQ7</accession>
<dbReference type="CDD" id="cd22907">
    <property type="entry name" value="HFD_NFYB"/>
    <property type="match status" value="1"/>
</dbReference>
<evidence type="ECO:0000256" key="3">
    <source>
        <dbReference type="ARBA" id="ARBA00023015"/>
    </source>
</evidence>
<evidence type="ECO:0000256" key="2">
    <source>
        <dbReference type="ARBA" id="ARBA00009053"/>
    </source>
</evidence>
<dbReference type="InterPro" id="IPR009072">
    <property type="entry name" value="Histone-fold"/>
</dbReference>
<dbReference type="AlphaFoldDB" id="A0A183IKQ7"/>
<dbReference type="PANTHER" id="PTHR11064:SF9">
    <property type="entry name" value="NUCLEAR TRANSCRIPTION FACTOR Y SUBUNIT BETA"/>
    <property type="match status" value="1"/>
</dbReference>
<evidence type="ECO:0000259" key="9">
    <source>
        <dbReference type="Pfam" id="PF00808"/>
    </source>
</evidence>
<dbReference type="PRINTS" id="PR00615">
    <property type="entry name" value="CCAATSUBUNTA"/>
</dbReference>
<evidence type="ECO:0000313" key="11">
    <source>
        <dbReference type="Proteomes" id="UP000270296"/>
    </source>
</evidence>
<gene>
    <name evidence="10" type="ORF">SBAD_LOCUS4203</name>
</gene>
<comment type="similarity">
    <text evidence="2">Belongs to the NFYB/HAP3 subunit family.</text>
</comment>
<evidence type="ECO:0000313" key="12">
    <source>
        <dbReference type="WBParaSite" id="SBAD_0000438501-mRNA-1"/>
    </source>
</evidence>
<dbReference type="PANTHER" id="PTHR11064">
    <property type="entry name" value="CCAAT-BINDING TRANSCRIPTION FACTOR-RELATED"/>
    <property type="match status" value="1"/>
</dbReference>
<dbReference type="WBParaSite" id="SBAD_0000438501-mRNA-1">
    <property type="protein sequence ID" value="SBAD_0000438501-mRNA-1"/>
    <property type="gene ID" value="SBAD_0000438501"/>
</dbReference>
<organism evidence="12">
    <name type="scientific">Soboliphyme baturini</name>
    <dbReference type="NCBI Taxonomy" id="241478"/>
    <lineage>
        <taxon>Eukaryota</taxon>
        <taxon>Metazoa</taxon>
        <taxon>Ecdysozoa</taxon>
        <taxon>Nematoda</taxon>
        <taxon>Enoplea</taxon>
        <taxon>Dorylaimia</taxon>
        <taxon>Dioctophymatida</taxon>
        <taxon>Dioctophymatoidea</taxon>
        <taxon>Soboliphymatidae</taxon>
        <taxon>Soboliphyme</taxon>
    </lineage>
</organism>
<dbReference type="GO" id="GO:0001228">
    <property type="term" value="F:DNA-binding transcription activator activity, RNA polymerase II-specific"/>
    <property type="evidence" value="ECO:0007669"/>
    <property type="project" value="InterPro"/>
</dbReference>
<evidence type="ECO:0000256" key="4">
    <source>
        <dbReference type="ARBA" id="ARBA00023125"/>
    </source>
</evidence>
<evidence type="ECO:0000313" key="10">
    <source>
        <dbReference type="EMBL" id="VDP03681.1"/>
    </source>
</evidence>
<dbReference type="Gene3D" id="1.10.20.10">
    <property type="entry name" value="Histone, subunit A"/>
    <property type="match status" value="1"/>
</dbReference>
<evidence type="ECO:0000256" key="5">
    <source>
        <dbReference type="ARBA" id="ARBA00023159"/>
    </source>
</evidence>
<dbReference type="InterPro" id="IPR003958">
    <property type="entry name" value="CBFA_NFYB_domain"/>
</dbReference>
<reference evidence="10 11" key="2">
    <citation type="submission" date="2018-11" db="EMBL/GenBank/DDBJ databases">
        <authorList>
            <consortium name="Pathogen Informatics"/>
        </authorList>
    </citation>
    <scope>NUCLEOTIDE SEQUENCE [LARGE SCALE GENOMIC DNA]</scope>
</reference>
<evidence type="ECO:0000256" key="8">
    <source>
        <dbReference type="SAM" id="MobiDB-lite"/>
    </source>
</evidence>
<dbReference type="GO" id="GO:0046982">
    <property type="term" value="F:protein heterodimerization activity"/>
    <property type="evidence" value="ECO:0007669"/>
    <property type="project" value="InterPro"/>
</dbReference>
<proteinExistence type="inferred from homology"/>
<keyword evidence="4" id="KW-0238">DNA-binding</keyword>
<name>A0A183IKQ7_9BILA</name>
<dbReference type="Pfam" id="PF00808">
    <property type="entry name" value="CBFD_NFYB_HMF"/>
    <property type="match status" value="1"/>
</dbReference>
<comment type="subcellular location">
    <subcellularLocation>
        <location evidence="1">Nucleus</location>
    </subcellularLocation>
</comment>
<dbReference type="GO" id="GO:0000978">
    <property type="term" value="F:RNA polymerase II cis-regulatory region sequence-specific DNA binding"/>
    <property type="evidence" value="ECO:0007669"/>
    <property type="project" value="TreeGrafter"/>
</dbReference>
<keyword evidence="6" id="KW-0804">Transcription</keyword>